<reference evidence="1 2" key="1">
    <citation type="submission" date="2016-11" db="EMBL/GenBank/DDBJ databases">
        <authorList>
            <person name="Jaros S."/>
            <person name="Januszkiewicz K."/>
            <person name="Wedrychowicz H."/>
        </authorList>
    </citation>
    <scope>NUCLEOTIDE SEQUENCE [LARGE SCALE GENOMIC DNA]</scope>
    <source>
        <strain evidence="1 2">DSM 784</strain>
    </source>
</reference>
<dbReference type="Proteomes" id="UP000183788">
    <property type="component" value="Unassembled WGS sequence"/>
</dbReference>
<gene>
    <name evidence="1" type="ORF">SAMN05661012_03157</name>
</gene>
<dbReference type="EMBL" id="FPIZ01000009">
    <property type="protein sequence ID" value="SFW64266.1"/>
    <property type="molecule type" value="Genomic_DNA"/>
</dbReference>
<evidence type="ECO:0000313" key="1">
    <source>
        <dbReference type="EMBL" id="SFW64266.1"/>
    </source>
</evidence>
<dbReference type="AlphaFoldDB" id="A0A1K1QWF5"/>
<protein>
    <submittedName>
        <fullName evidence="1">Uncharacterized protein</fullName>
    </submittedName>
</protein>
<accession>A0A1K1QWF5</accession>
<proteinExistence type="predicted"/>
<sequence length="53" mass="5600">MKKNHSKKLQLGKLKISSLATDNQAKGNNNVKDAASNSSCGHICPTVCSINCV</sequence>
<organism evidence="1 2">
    <name type="scientific">Chitinophaga sancti</name>
    <dbReference type="NCBI Taxonomy" id="1004"/>
    <lineage>
        <taxon>Bacteria</taxon>
        <taxon>Pseudomonadati</taxon>
        <taxon>Bacteroidota</taxon>
        <taxon>Chitinophagia</taxon>
        <taxon>Chitinophagales</taxon>
        <taxon>Chitinophagaceae</taxon>
        <taxon>Chitinophaga</taxon>
    </lineage>
</organism>
<evidence type="ECO:0000313" key="2">
    <source>
        <dbReference type="Proteomes" id="UP000183788"/>
    </source>
</evidence>
<name>A0A1K1QWF5_9BACT</name>